<dbReference type="Pfam" id="PF13529">
    <property type="entry name" value="Peptidase_C39_2"/>
    <property type="match status" value="1"/>
</dbReference>
<comment type="caution">
    <text evidence="2">The sequence shown here is derived from an EMBL/GenBank/DDBJ whole genome shotgun (WGS) entry which is preliminary data.</text>
</comment>
<dbReference type="EMBL" id="WHJH01000138">
    <property type="protein sequence ID" value="NHZ93966.1"/>
    <property type="molecule type" value="Genomic_DNA"/>
</dbReference>
<keyword evidence="3" id="KW-1185">Reference proteome</keyword>
<evidence type="ECO:0000259" key="1">
    <source>
        <dbReference type="Pfam" id="PF13529"/>
    </source>
</evidence>
<dbReference type="InterPro" id="IPR039564">
    <property type="entry name" value="Peptidase_C39-like"/>
</dbReference>
<dbReference type="Proteomes" id="UP000609726">
    <property type="component" value="Unassembled WGS sequence"/>
</dbReference>
<sequence>MEYEGFAYPRFNQRRDFLNSLGLMDRLRRNVDDLARYTDKGVPVIVRITDVDGGTSFSHFVVVDGVTTRNGTRVVAIRDPNNRAYFSPVETFSRNFTGEVVLPKPRKN</sequence>
<evidence type="ECO:0000313" key="2">
    <source>
        <dbReference type="EMBL" id="NHZ93966.1"/>
    </source>
</evidence>
<gene>
    <name evidence="2" type="ORF">F2P45_33975</name>
</gene>
<name>A0ABX0P3Q0_9BURK</name>
<proteinExistence type="predicted"/>
<dbReference type="RefSeq" id="WP_166882643.1">
    <property type="nucleotide sequence ID" value="NZ_WHJH01000138.1"/>
</dbReference>
<evidence type="ECO:0000313" key="3">
    <source>
        <dbReference type="Proteomes" id="UP000609726"/>
    </source>
</evidence>
<organism evidence="2 3">
    <name type="scientific">Massilia mucilaginosa</name>
    <dbReference type="NCBI Taxonomy" id="2609282"/>
    <lineage>
        <taxon>Bacteria</taxon>
        <taxon>Pseudomonadati</taxon>
        <taxon>Pseudomonadota</taxon>
        <taxon>Betaproteobacteria</taxon>
        <taxon>Burkholderiales</taxon>
        <taxon>Oxalobacteraceae</taxon>
        <taxon>Telluria group</taxon>
        <taxon>Massilia</taxon>
    </lineage>
</organism>
<dbReference type="Gene3D" id="3.90.70.10">
    <property type="entry name" value="Cysteine proteinases"/>
    <property type="match status" value="1"/>
</dbReference>
<reference evidence="2 3" key="1">
    <citation type="submission" date="2019-10" db="EMBL/GenBank/DDBJ databases">
        <title>Taxonomy of Antarctic Massilia spp.: description of Massilia rubra sp. nov., Massilia aquatica sp. nov., Massilia mucilaginosa sp. nov., Massilia frigida sp. nov. isolated from streams, lakes and regoliths.</title>
        <authorList>
            <person name="Holochova P."/>
            <person name="Sedlacek I."/>
            <person name="Kralova S."/>
            <person name="Maslanova I."/>
            <person name="Busse H.-J."/>
            <person name="Stankova E."/>
            <person name="Vrbovska V."/>
            <person name="Kovarovic V."/>
            <person name="Bartak M."/>
            <person name="Svec P."/>
            <person name="Pantucek R."/>
        </authorList>
    </citation>
    <scope>NUCLEOTIDE SEQUENCE [LARGE SCALE GENOMIC DNA]</scope>
    <source>
        <strain evidence="2 3">CCM 8733</strain>
    </source>
</reference>
<protein>
    <recommendedName>
        <fullName evidence="1">Peptidase C39-like domain-containing protein</fullName>
    </recommendedName>
</protein>
<accession>A0ABX0P3Q0</accession>
<feature type="domain" description="Peptidase C39-like" evidence="1">
    <location>
        <begin position="18"/>
        <end position="81"/>
    </location>
</feature>